<dbReference type="HOGENOM" id="CLU_183233_0_0_1"/>
<evidence type="ECO:0000256" key="1">
    <source>
        <dbReference type="SAM" id="MobiDB-lite"/>
    </source>
</evidence>
<dbReference type="OMA" id="HLIGWEY"/>
<dbReference type="KEGG" id="dwi:6643895"/>
<name>B4MZT0_DROWI</name>
<protein>
    <submittedName>
        <fullName evidence="2">Uncharacterized protein</fullName>
    </submittedName>
</protein>
<accession>B4MZT0</accession>
<dbReference type="Proteomes" id="UP000007798">
    <property type="component" value="Unassembled WGS sequence"/>
</dbReference>
<feature type="region of interest" description="Disordered" evidence="1">
    <location>
        <begin position="1"/>
        <end position="38"/>
    </location>
</feature>
<keyword evidence="3" id="KW-1185">Reference proteome</keyword>
<evidence type="ECO:0000313" key="3">
    <source>
        <dbReference type="Proteomes" id="UP000007798"/>
    </source>
</evidence>
<dbReference type="InParanoid" id="B4MZT0"/>
<reference evidence="2 3" key="1">
    <citation type="journal article" date="2007" name="Nature">
        <title>Evolution of genes and genomes on the Drosophila phylogeny.</title>
        <authorList>
            <consortium name="Drosophila 12 Genomes Consortium"/>
            <person name="Clark A.G."/>
            <person name="Eisen M.B."/>
            <person name="Smith D.R."/>
            <person name="Bergman C.M."/>
            <person name="Oliver B."/>
            <person name="Markow T.A."/>
            <person name="Kaufman T.C."/>
            <person name="Kellis M."/>
            <person name="Gelbart W."/>
            <person name="Iyer V.N."/>
            <person name="Pollard D.A."/>
            <person name="Sackton T.B."/>
            <person name="Larracuente A.M."/>
            <person name="Singh N.D."/>
            <person name="Abad J.P."/>
            <person name="Abt D.N."/>
            <person name="Adryan B."/>
            <person name="Aguade M."/>
            <person name="Akashi H."/>
            <person name="Anderson W.W."/>
            <person name="Aquadro C.F."/>
            <person name="Ardell D.H."/>
            <person name="Arguello R."/>
            <person name="Artieri C.G."/>
            <person name="Barbash D.A."/>
            <person name="Barker D."/>
            <person name="Barsanti P."/>
            <person name="Batterham P."/>
            <person name="Batzoglou S."/>
            <person name="Begun D."/>
            <person name="Bhutkar A."/>
            <person name="Blanco E."/>
            <person name="Bosak S.A."/>
            <person name="Bradley R.K."/>
            <person name="Brand A.D."/>
            <person name="Brent M.R."/>
            <person name="Brooks A.N."/>
            <person name="Brown R.H."/>
            <person name="Butlin R.K."/>
            <person name="Caggese C."/>
            <person name="Calvi B.R."/>
            <person name="Bernardo de Carvalho A."/>
            <person name="Caspi A."/>
            <person name="Castrezana S."/>
            <person name="Celniker S.E."/>
            <person name="Chang J.L."/>
            <person name="Chapple C."/>
            <person name="Chatterji S."/>
            <person name="Chinwalla A."/>
            <person name="Civetta A."/>
            <person name="Clifton S.W."/>
            <person name="Comeron J.M."/>
            <person name="Costello J.C."/>
            <person name="Coyne J.A."/>
            <person name="Daub J."/>
            <person name="David R.G."/>
            <person name="Delcher A.L."/>
            <person name="Delehaunty K."/>
            <person name="Do C.B."/>
            <person name="Ebling H."/>
            <person name="Edwards K."/>
            <person name="Eickbush T."/>
            <person name="Evans J.D."/>
            <person name="Filipski A."/>
            <person name="Findeiss S."/>
            <person name="Freyhult E."/>
            <person name="Fulton L."/>
            <person name="Fulton R."/>
            <person name="Garcia A.C."/>
            <person name="Gardiner A."/>
            <person name="Garfield D.A."/>
            <person name="Garvin B.E."/>
            <person name="Gibson G."/>
            <person name="Gilbert D."/>
            <person name="Gnerre S."/>
            <person name="Godfrey J."/>
            <person name="Good R."/>
            <person name="Gotea V."/>
            <person name="Gravely B."/>
            <person name="Greenberg A.J."/>
            <person name="Griffiths-Jones S."/>
            <person name="Gross S."/>
            <person name="Guigo R."/>
            <person name="Gustafson E.A."/>
            <person name="Haerty W."/>
            <person name="Hahn M.W."/>
            <person name="Halligan D.L."/>
            <person name="Halpern A.L."/>
            <person name="Halter G.M."/>
            <person name="Han M.V."/>
            <person name="Heger A."/>
            <person name="Hillier L."/>
            <person name="Hinrichs A.S."/>
            <person name="Holmes I."/>
            <person name="Hoskins R.A."/>
            <person name="Hubisz M.J."/>
            <person name="Hultmark D."/>
            <person name="Huntley M.A."/>
            <person name="Jaffe D.B."/>
            <person name="Jagadeeshan S."/>
            <person name="Jeck W.R."/>
            <person name="Johnson J."/>
            <person name="Jones C.D."/>
            <person name="Jordan W.C."/>
            <person name="Karpen G.H."/>
            <person name="Kataoka E."/>
            <person name="Keightley P.D."/>
            <person name="Kheradpour P."/>
            <person name="Kirkness E.F."/>
            <person name="Koerich L.B."/>
            <person name="Kristiansen K."/>
            <person name="Kudrna D."/>
            <person name="Kulathinal R.J."/>
            <person name="Kumar S."/>
            <person name="Kwok R."/>
            <person name="Lander E."/>
            <person name="Langley C.H."/>
            <person name="Lapoint R."/>
            <person name="Lazzaro B.P."/>
            <person name="Lee S.J."/>
            <person name="Levesque L."/>
            <person name="Li R."/>
            <person name="Lin C.F."/>
            <person name="Lin M.F."/>
            <person name="Lindblad-Toh K."/>
            <person name="Llopart A."/>
            <person name="Long M."/>
            <person name="Low L."/>
            <person name="Lozovsky E."/>
            <person name="Lu J."/>
            <person name="Luo M."/>
            <person name="Machado C.A."/>
            <person name="Makalowski W."/>
            <person name="Marzo M."/>
            <person name="Matsuda M."/>
            <person name="Matzkin L."/>
            <person name="McAllister B."/>
            <person name="McBride C.S."/>
            <person name="McKernan B."/>
            <person name="McKernan K."/>
            <person name="Mendez-Lago M."/>
            <person name="Minx P."/>
            <person name="Mollenhauer M.U."/>
            <person name="Montooth K."/>
            <person name="Mount S.M."/>
            <person name="Mu X."/>
            <person name="Myers E."/>
            <person name="Negre B."/>
            <person name="Newfeld S."/>
            <person name="Nielsen R."/>
            <person name="Noor M.A."/>
            <person name="O'Grady P."/>
            <person name="Pachter L."/>
            <person name="Papaceit M."/>
            <person name="Parisi M.J."/>
            <person name="Parisi M."/>
            <person name="Parts L."/>
            <person name="Pedersen J.S."/>
            <person name="Pesole G."/>
            <person name="Phillippy A.M."/>
            <person name="Ponting C.P."/>
            <person name="Pop M."/>
            <person name="Porcelli D."/>
            <person name="Powell J.R."/>
            <person name="Prohaska S."/>
            <person name="Pruitt K."/>
            <person name="Puig M."/>
            <person name="Quesneville H."/>
            <person name="Ram K.R."/>
            <person name="Rand D."/>
            <person name="Rasmussen M.D."/>
            <person name="Reed L.K."/>
            <person name="Reenan R."/>
            <person name="Reily A."/>
            <person name="Remington K.A."/>
            <person name="Rieger T.T."/>
            <person name="Ritchie M.G."/>
            <person name="Robin C."/>
            <person name="Rogers Y.H."/>
            <person name="Rohde C."/>
            <person name="Rozas J."/>
            <person name="Rubenfield M.J."/>
            <person name="Ruiz A."/>
            <person name="Russo S."/>
            <person name="Salzberg S.L."/>
            <person name="Sanchez-Gracia A."/>
            <person name="Saranga D.J."/>
            <person name="Sato H."/>
            <person name="Schaeffer S.W."/>
            <person name="Schatz M.C."/>
            <person name="Schlenke T."/>
            <person name="Schwartz R."/>
            <person name="Segarra C."/>
            <person name="Singh R.S."/>
            <person name="Sirot L."/>
            <person name="Sirota M."/>
            <person name="Sisneros N.B."/>
            <person name="Smith C.D."/>
            <person name="Smith T.F."/>
            <person name="Spieth J."/>
            <person name="Stage D.E."/>
            <person name="Stark A."/>
            <person name="Stephan W."/>
            <person name="Strausberg R.L."/>
            <person name="Strempel S."/>
            <person name="Sturgill D."/>
            <person name="Sutton G."/>
            <person name="Sutton G.G."/>
            <person name="Tao W."/>
            <person name="Teichmann S."/>
            <person name="Tobari Y.N."/>
            <person name="Tomimura Y."/>
            <person name="Tsolas J.M."/>
            <person name="Valente V.L."/>
            <person name="Venter E."/>
            <person name="Venter J.C."/>
            <person name="Vicario S."/>
            <person name="Vieira F.G."/>
            <person name="Vilella A.J."/>
            <person name="Villasante A."/>
            <person name="Walenz B."/>
            <person name="Wang J."/>
            <person name="Wasserman M."/>
            <person name="Watts T."/>
            <person name="Wilson D."/>
            <person name="Wilson R.K."/>
            <person name="Wing R.A."/>
            <person name="Wolfner M.F."/>
            <person name="Wong A."/>
            <person name="Wong G.K."/>
            <person name="Wu C.I."/>
            <person name="Wu G."/>
            <person name="Yamamoto D."/>
            <person name="Yang H.P."/>
            <person name="Yang S.P."/>
            <person name="Yorke J.A."/>
            <person name="Yoshida K."/>
            <person name="Zdobnov E."/>
            <person name="Zhang P."/>
            <person name="Zhang Y."/>
            <person name="Zimin A.V."/>
            <person name="Baldwin J."/>
            <person name="Abdouelleil A."/>
            <person name="Abdulkadir J."/>
            <person name="Abebe A."/>
            <person name="Abera B."/>
            <person name="Abreu J."/>
            <person name="Acer S.C."/>
            <person name="Aftuck L."/>
            <person name="Alexander A."/>
            <person name="An P."/>
            <person name="Anderson E."/>
            <person name="Anderson S."/>
            <person name="Arachi H."/>
            <person name="Azer M."/>
            <person name="Bachantsang P."/>
            <person name="Barry A."/>
            <person name="Bayul T."/>
            <person name="Berlin A."/>
            <person name="Bessette D."/>
            <person name="Bloom T."/>
            <person name="Blye J."/>
            <person name="Boguslavskiy L."/>
            <person name="Bonnet C."/>
            <person name="Boukhgalter B."/>
            <person name="Bourzgui I."/>
            <person name="Brown A."/>
            <person name="Cahill P."/>
            <person name="Channer S."/>
            <person name="Cheshatsang Y."/>
            <person name="Chuda L."/>
            <person name="Citroen M."/>
            <person name="Collymore A."/>
            <person name="Cooke P."/>
            <person name="Costello M."/>
            <person name="D'Aco K."/>
            <person name="Daza R."/>
            <person name="De Haan G."/>
            <person name="DeGray S."/>
            <person name="DeMaso C."/>
            <person name="Dhargay N."/>
            <person name="Dooley K."/>
            <person name="Dooley E."/>
            <person name="Doricent M."/>
            <person name="Dorje P."/>
            <person name="Dorjee K."/>
            <person name="Dupes A."/>
            <person name="Elong R."/>
            <person name="Falk J."/>
            <person name="Farina A."/>
            <person name="Faro S."/>
            <person name="Ferguson D."/>
            <person name="Fisher S."/>
            <person name="Foley C.D."/>
            <person name="Franke A."/>
            <person name="Friedrich D."/>
            <person name="Gadbois L."/>
            <person name="Gearin G."/>
            <person name="Gearin C.R."/>
            <person name="Giannoukos G."/>
            <person name="Goode T."/>
            <person name="Graham J."/>
            <person name="Grandbois E."/>
            <person name="Grewal S."/>
            <person name="Gyaltsen K."/>
            <person name="Hafez N."/>
            <person name="Hagos B."/>
            <person name="Hall J."/>
            <person name="Henson C."/>
            <person name="Hollinger A."/>
            <person name="Honan T."/>
            <person name="Huard M.D."/>
            <person name="Hughes L."/>
            <person name="Hurhula B."/>
            <person name="Husby M.E."/>
            <person name="Kamat A."/>
            <person name="Kanga B."/>
            <person name="Kashin S."/>
            <person name="Khazanovich D."/>
            <person name="Kisner P."/>
            <person name="Lance K."/>
            <person name="Lara M."/>
            <person name="Lee W."/>
            <person name="Lennon N."/>
            <person name="Letendre F."/>
            <person name="LeVine R."/>
            <person name="Lipovsky A."/>
            <person name="Liu X."/>
            <person name="Liu J."/>
            <person name="Liu S."/>
            <person name="Lokyitsang T."/>
            <person name="Lokyitsang Y."/>
            <person name="Lubonja R."/>
            <person name="Lui A."/>
            <person name="MacDonald P."/>
            <person name="Magnisalis V."/>
            <person name="Maru K."/>
            <person name="Matthews C."/>
            <person name="McCusker W."/>
            <person name="McDonough S."/>
            <person name="Mehta T."/>
            <person name="Meldrim J."/>
            <person name="Meneus L."/>
            <person name="Mihai O."/>
            <person name="Mihalev A."/>
            <person name="Mihova T."/>
            <person name="Mittelman R."/>
            <person name="Mlenga V."/>
            <person name="Montmayeur A."/>
            <person name="Mulrain L."/>
            <person name="Navidi A."/>
            <person name="Naylor J."/>
            <person name="Negash T."/>
            <person name="Nguyen T."/>
            <person name="Nguyen N."/>
            <person name="Nicol R."/>
            <person name="Norbu C."/>
            <person name="Norbu N."/>
            <person name="Novod N."/>
            <person name="O'Neill B."/>
            <person name="Osman S."/>
            <person name="Markiewicz E."/>
            <person name="Oyono O.L."/>
            <person name="Patti C."/>
            <person name="Phunkhang P."/>
            <person name="Pierre F."/>
            <person name="Priest M."/>
            <person name="Raghuraman S."/>
            <person name="Rege F."/>
            <person name="Reyes R."/>
            <person name="Rise C."/>
            <person name="Rogov P."/>
            <person name="Ross K."/>
            <person name="Ryan E."/>
            <person name="Settipalli S."/>
            <person name="Shea T."/>
            <person name="Sherpa N."/>
            <person name="Shi L."/>
            <person name="Shih D."/>
            <person name="Sparrow T."/>
            <person name="Spaulding J."/>
            <person name="Stalker J."/>
            <person name="Stange-Thomann N."/>
            <person name="Stavropoulos S."/>
            <person name="Stone C."/>
            <person name="Strader C."/>
            <person name="Tesfaye S."/>
            <person name="Thomson T."/>
            <person name="Thoulutsang Y."/>
            <person name="Thoulutsang D."/>
            <person name="Topham K."/>
            <person name="Topping I."/>
            <person name="Tsamla T."/>
            <person name="Vassiliev H."/>
            <person name="Vo A."/>
            <person name="Wangchuk T."/>
            <person name="Wangdi T."/>
            <person name="Weiand M."/>
            <person name="Wilkinson J."/>
            <person name="Wilson A."/>
            <person name="Yadav S."/>
            <person name="Young G."/>
            <person name="Yu Q."/>
            <person name="Zembek L."/>
            <person name="Zhong D."/>
            <person name="Zimmer A."/>
            <person name="Zwirko Z."/>
            <person name="Jaffe D.B."/>
            <person name="Alvarez P."/>
            <person name="Brockman W."/>
            <person name="Butler J."/>
            <person name="Chin C."/>
            <person name="Gnerre S."/>
            <person name="Grabherr M."/>
            <person name="Kleber M."/>
            <person name="Mauceli E."/>
            <person name="MacCallum I."/>
        </authorList>
    </citation>
    <scope>NUCLEOTIDE SEQUENCE [LARGE SCALE GENOMIC DNA]</scope>
    <source>
        <strain evidence="3">Tucson 14030-0811.24</strain>
    </source>
</reference>
<dbReference type="OrthoDB" id="7762929at2759"/>
<sequence length="96" mass="11487">MSISKDWSRAEPYIPRDNIRTEAGQRTQTPFKPSFEEDECPPSMAMIIGGEYARIWLRDRAAFVKKRERAVKPKYIKNDFEWWLKLRKTTKSFCKK</sequence>
<dbReference type="EMBL" id="CH963920">
    <property type="protein sequence ID" value="EDW77865.1"/>
    <property type="molecule type" value="Genomic_DNA"/>
</dbReference>
<dbReference type="eggNOG" id="ENOG502TCFB">
    <property type="taxonomic scope" value="Eukaryota"/>
</dbReference>
<evidence type="ECO:0000313" key="2">
    <source>
        <dbReference type="EMBL" id="EDW77865.1"/>
    </source>
</evidence>
<dbReference type="PhylomeDB" id="B4MZT0"/>
<dbReference type="AlphaFoldDB" id="B4MZT0"/>
<proteinExistence type="predicted"/>
<gene>
    <name evidence="2" type="primary">Dwil\GK19367</name>
    <name evidence="2" type="ORF">Dwil_GK19367</name>
</gene>
<organism evidence="2 3">
    <name type="scientific">Drosophila willistoni</name>
    <name type="common">Fruit fly</name>
    <dbReference type="NCBI Taxonomy" id="7260"/>
    <lineage>
        <taxon>Eukaryota</taxon>
        <taxon>Metazoa</taxon>
        <taxon>Ecdysozoa</taxon>
        <taxon>Arthropoda</taxon>
        <taxon>Hexapoda</taxon>
        <taxon>Insecta</taxon>
        <taxon>Pterygota</taxon>
        <taxon>Neoptera</taxon>
        <taxon>Endopterygota</taxon>
        <taxon>Diptera</taxon>
        <taxon>Brachycera</taxon>
        <taxon>Muscomorpha</taxon>
        <taxon>Ephydroidea</taxon>
        <taxon>Drosophilidae</taxon>
        <taxon>Drosophila</taxon>
        <taxon>Sophophora</taxon>
    </lineage>
</organism>